<evidence type="ECO:0000256" key="4">
    <source>
        <dbReference type="SAM" id="SignalP"/>
    </source>
</evidence>
<evidence type="ECO:0000313" key="6">
    <source>
        <dbReference type="EMBL" id="KAK9680143.1"/>
    </source>
</evidence>
<evidence type="ECO:0000259" key="5">
    <source>
        <dbReference type="Pfam" id="PF05922"/>
    </source>
</evidence>
<name>A0ABR2VNB8_9FUNG</name>
<reference evidence="6 7" key="1">
    <citation type="submission" date="2023-04" db="EMBL/GenBank/DDBJ databases">
        <title>Genome of Basidiobolus ranarum AG-B5.</title>
        <authorList>
            <person name="Stajich J.E."/>
            <person name="Carter-House D."/>
            <person name="Gryganskyi A."/>
        </authorList>
    </citation>
    <scope>NUCLEOTIDE SEQUENCE [LARGE SCALE GENOMIC DNA]</scope>
    <source>
        <strain evidence="6 7">AG-B5</strain>
    </source>
</reference>
<evidence type="ECO:0000256" key="3">
    <source>
        <dbReference type="ARBA" id="ARBA00022825"/>
    </source>
</evidence>
<feature type="signal peptide" evidence="4">
    <location>
        <begin position="1"/>
        <end position="18"/>
    </location>
</feature>
<evidence type="ECO:0000313" key="7">
    <source>
        <dbReference type="Proteomes" id="UP001479436"/>
    </source>
</evidence>
<organism evidence="6 7">
    <name type="scientific">Basidiobolus ranarum</name>
    <dbReference type="NCBI Taxonomy" id="34480"/>
    <lineage>
        <taxon>Eukaryota</taxon>
        <taxon>Fungi</taxon>
        <taxon>Fungi incertae sedis</taxon>
        <taxon>Zoopagomycota</taxon>
        <taxon>Entomophthoromycotina</taxon>
        <taxon>Basidiobolomycetes</taxon>
        <taxon>Basidiobolales</taxon>
        <taxon>Basidiobolaceae</taxon>
        <taxon>Basidiobolus</taxon>
    </lineage>
</organism>
<dbReference type="InterPro" id="IPR010259">
    <property type="entry name" value="S8pro/Inhibitor_I9"/>
</dbReference>
<sequence length="151" mass="16542">MINIRIIALGSLLAIVLAIPISEAQNAAISNSYIVKIKEGVDSNKVDQFLKTKLDQYNRGRSGNNSLKNELKNKFSLESFNAYAGTFSQALVSELKANSDVEYVEAEKIFTVSGIQNSPPSWGLPRISQRALNVNAPYKYPGRAGEGVDVY</sequence>
<dbReference type="InterPro" id="IPR037045">
    <property type="entry name" value="S8pro/Inhibitor_I9_sf"/>
</dbReference>
<keyword evidence="4" id="KW-0732">Signal</keyword>
<proteinExistence type="predicted"/>
<feature type="chain" id="PRO_5045241128" description="Inhibitor I9 domain-containing protein" evidence="4">
    <location>
        <begin position="19"/>
        <end position="151"/>
    </location>
</feature>
<dbReference type="SUPFAM" id="SSF54897">
    <property type="entry name" value="Protease propeptides/inhibitors"/>
    <property type="match status" value="1"/>
</dbReference>
<evidence type="ECO:0000256" key="2">
    <source>
        <dbReference type="ARBA" id="ARBA00022801"/>
    </source>
</evidence>
<keyword evidence="3" id="KW-0720">Serine protease</keyword>
<comment type="caution">
    <text evidence="6">The sequence shown here is derived from an EMBL/GenBank/DDBJ whole genome shotgun (WGS) entry which is preliminary data.</text>
</comment>
<keyword evidence="1" id="KW-0645">Protease</keyword>
<keyword evidence="2" id="KW-0378">Hydrolase</keyword>
<dbReference type="InterPro" id="IPR050131">
    <property type="entry name" value="Peptidase_S8_subtilisin-like"/>
</dbReference>
<keyword evidence="7" id="KW-1185">Reference proteome</keyword>
<evidence type="ECO:0000256" key="1">
    <source>
        <dbReference type="ARBA" id="ARBA00022670"/>
    </source>
</evidence>
<accession>A0ABR2VNB8</accession>
<dbReference type="PANTHER" id="PTHR43806">
    <property type="entry name" value="PEPTIDASE S8"/>
    <property type="match status" value="1"/>
</dbReference>
<feature type="domain" description="Inhibitor I9" evidence="5">
    <location>
        <begin position="32"/>
        <end position="110"/>
    </location>
</feature>
<dbReference type="Pfam" id="PF05922">
    <property type="entry name" value="Inhibitor_I9"/>
    <property type="match status" value="1"/>
</dbReference>
<dbReference type="Proteomes" id="UP001479436">
    <property type="component" value="Unassembled WGS sequence"/>
</dbReference>
<dbReference type="Gene3D" id="3.30.70.80">
    <property type="entry name" value="Peptidase S8 propeptide/proteinase inhibitor I9"/>
    <property type="match status" value="1"/>
</dbReference>
<dbReference type="EMBL" id="JASJQH010009296">
    <property type="protein sequence ID" value="KAK9680143.1"/>
    <property type="molecule type" value="Genomic_DNA"/>
</dbReference>
<protein>
    <recommendedName>
        <fullName evidence="5">Inhibitor I9 domain-containing protein</fullName>
    </recommendedName>
</protein>
<dbReference type="PANTHER" id="PTHR43806:SF11">
    <property type="entry name" value="CEREVISIN-RELATED"/>
    <property type="match status" value="1"/>
</dbReference>
<feature type="non-terminal residue" evidence="6">
    <location>
        <position position="151"/>
    </location>
</feature>
<gene>
    <name evidence="6" type="ORF">K7432_016031</name>
</gene>